<evidence type="ECO:0000256" key="8">
    <source>
        <dbReference type="RuleBase" id="RU368020"/>
    </source>
</evidence>
<comment type="function">
    <text evidence="8">Ferredoxins are iron-sulfur proteins that transfer electrons in a wide variety of metabolic reactions.</text>
</comment>
<keyword evidence="10" id="KW-1185">Reference proteome</keyword>
<keyword evidence="4 8" id="KW-0249">Electron transport</keyword>
<evidence type="ECO:0000256" key="5">
    <source>
        <dbReference type="ARBA" id="ARBA00023004"/>
    </source>
</evidence>
<proteinExistence type="predicted"/>
<evidence type="ECO:0000313" key="9">
    <source>
        <dbReference type="EMBL" id="MBE1496794.1"/>
    </source>
</evidence>
<dbReference type="RefSeq" id="WP_086856341.1">
    <property type="nucleotide sequence ID" value="NZ_JADBEG010000001.1"/>
</dbReference>
<keyword evidence="5 8" id="KW-0408">Iron</keyword>
<accession>A0ABR9I0W9</accession>
<dbReference type="PRINTS" id="PR00352">
    <property type="entry name" value="3FE4SFRDOXIN"/>
</dbReference>
<dbReference type="Proteomes" id="UP000631670">
    <property type="component" value="Unassembled WGS sequence"/>
</dbReference>
<evidence type="ECO:0000256" key="2">
    <source>
        <dbReference type="ARBA" id="ARBA00022448"/>
    </source>
</evidence>
<gene>
    <name evidence="9" type="ORF">H4696_003894</name>
</gene>
<keyword evidence="3 8" id="KW-0479">Metal-binding</keyword>
<comment type="cofactor">
    <cofactor evidence="1">
        <name>[3Fe-4S] cluster</name>
        <dbReference type="ChEBI" id="CHEBI:21137"/>
    </cofactor>
</comment>
<name>A0ABR9I0W9_9PSEU</name>
<reference evidence="9 10" key="1">
    <citation type="submission" date="2020-10" db="EMBL/GenBank/DDBJ databases">
        <title>Sequencing the genomes of 1000 actinobacteria strains.</title>
        <authorList>
            <person name="Klenk H.-P."/>
        </authorList>
    </citation>
    <scope>NUCLEOTIDE SEQUENCE [LARGE SCALE GENOMIC DNA]</scope>
    <source>
        <strain evidence="9 10">DSM 44653</strain>
    </source>
</reference>
<dbReference type="InterPro" id="IPR001080">
    <property type="entry name" value="3Fe4S_ferredoxin"/>
</dbReference>
<dbReference type="Gene3D" id="3.30.70.20">
    <property type="match status" value="1"/>
</dbReference>
<dbReference type="Pfam" id="PF13370">
    <property type="entry name" value="Fer4_13"/>
    <property type="match status" value="1"/>
</dbReference>
<evidence type="ECO:0000256" key="4">
    <source>
        <dbReference type="ARBA" id="ARBA00022982"/>
    </source>
</evidence>
<evidence type="ECO:0000256" key="7">
    <source>
        <dbReference type="ARBA" id="ARBA00023291"/>
    </source>
</evidence>
<keyword evidence="7" id="KW-0003">3Fe-4S</keyword>
<dbReference type="PANTHER" id="PTHR36923">
    <property type="entry name" value="FERREDOXIN"/>
    <property type="match status" value="1"/>
</dbReference>
<evidence type="ECO:0000256" key="1">
    <source>
        <dbReference type="ARBA" id="ARBA00001927"/>
    </source>
</evidence>
<evidence type="ECO:0000256" key="3">
    <source>
        <dbReference type="ARBA" id="ARBA00022723"/>
    </source>
</evidence>
<keyword evidence="2 8" id="KW-0813">Transport</keyword>
<dbReference type="SUPFAM" id="SSF54862">
    <property type="entry name" value="4Fe-4S ferredoxins"/>
    <property type="match status" value="1"/>
</dbReference>
<dbReference type="PANTHER" id="PTHR36923:SF3">
    <property type="entry name" value="FERREDOXIN"/>
    <property type="match status" value="1"/>
</dbReference>
<sequence length="73" mass="7395">MSGPAVRVDRALCCGSGSCEVMAPGLFRVGGDGFAVFRPPAAGAWDAQLLEDVARCCPTGAITVHGTDEGSAR</sequence>
<organism evidence="9 10">
    <name type="scientific">Amycolatopsis lexingtonensis</name>
    <dbReference type="NCBI Taxonomy" id="218822"/>
    <lineage>
        <taxon>Bacteria</taxon>
        <taxon>Bacillati</taxon>
        <taxon>Actinomycetota</taxon>
        <taxon>Actinomycetes</taxon>
        <taxon>Pseudonocardiales</taxon>
        <taxon>Pseudonocardiaceae</taxon>
        <taxon>Amycolatopsis</taxon>
    </lineage>
</organism>
<protein>
    <recommendedName>
        <fullName evidence="8">Ferredoxin</fullName>
    </recommendedName>
</protein>
<evidence type="ECO:0000313" key="10">
    <source>
        <dbReference type="Proteomes" id="UP000631670"/>
    </source>
</evidence>
<dbReference type="InterPro" id="IPR051269">
    <property type="entry name" value="Fe-S_cluster_ET"/>
</dbReference>
<dbReference type="EMBL" id="JADBEG010000001">
    <property type="protein sequence ID" value="MBE1496794.1"/>
    <property type="molecule type" value="Genomic_DNA"/>
</dbReference>
<comment type="caution">
    <text evidence="9">The sequence shown here is derived from an EMBL/GenBank/DDBJ whole genome shotgun (WGS) entry which is preliminary data.</text>
</comment>
<evidence type="ECO:0000256" key="6">
    <source>
        <dbReference type="ARBA" id="ARBA00023014"/>
    </source>
</evidence>
<keyword evidence="6 8" id="KW-0411">Iron-sulfur</keyword>